<accession>A0A6H1Q9K4</accession>
<keyword evidence="1" id="KW-0614">Plasmid</keyword>
<dbReference type="InterPro" id="IPR046507">
    <property type="entry name" value="DUF6685"/>
</dbReference>
<geneLocation type="plasmid" evidence="1">
    <name>p201330-IMP</name>
</geneLocation>
<sequence length="306" mass="35167">MRHFFLRMKRMIQDDLGIPASVRAIVEAFPALKVHLREPAQSIAASSVVLWHEWGGAVHGSWPRLAAGEMLGWRNQGGQYGSFHLTREDLARLGCREVKEQWRCEIQDVEGLSASKSELRDFASLDDMVATNSRPMIEPMSLEKLDQNLAWSEIRILHREDPSDHFACYRWDGRLFLMNSGGSHHFAAARYIASRLRRSVPLQGRLKIYGLNSASVSSLVRDFEIFALRDEPMSYMAFHDAMRAYGAAYLHRRLPRPYEDSRAVFLPRDDIRSVRVAAVLHEWGFFDLGDHLQELARRNMAAFRLN</sequence>
<dbReference type="EMBL" id="MN961671">
    <property type="protein sequence ID" value="QIZ23342.1"/>
    <property type="molecule type" value="Genomic_DNA"/>
</dbReference>
<dbReference type="Pfam" id="PF20390">
    <property type="entry name" value="DUF6685"/>
    <property type="match status" value="1"/>
</dbReference>
<name>A0A6H1Q9K4_PSEAI</name>
<protein>
    <submittedName>
        <fullName evidence="1">Uncharacterized protein</fullName>
    </submittedName>
</protein>
<proteinExistence type="predicted"/>
<evidence type="ECO:0000313" key="1">
    <source>
        <dbReference type="EMBL" id="QIZ23342.1"/>
    </source>
</evidence>
<dbReference type="AlphaFoldDB" id="A0A6H1Q9K4"/>
<reference evidence="1" key="1">
    <citation type="submission" date="2020-01" db="EMBL/GenBank/DDBJ databases">
        <authorList>
            <person name="Zhou D."/>
        </authorList>
    </citation>
    <scope>NUCLEOTIDE SEQUENCE</scope>
    <source>
        <strain evidence="1">201330</strain>
        <plasmid evidence="1">p201330-IMP</plasmid>
    </source>
</reference>
<organism evidence="1">
    <name type="scientific">Pseudomonas aeruginosa</name>
    <dbReference type="NCBI Taxonomy" id="287"/>
    <lineage>
        <taxon>Bacteria</taxon>
        <taxon>Pseudomonadati</taxon>
        <taxon>Pseudomonadota</taxon>
        <taxon>Gammaproteobacteria</taxon>
        <taxon>Pseudomonadales</taxon>
        <taxon>Pseudomonadaceae</taxon>
        <taxon>Pseudomonas</taxon>
    </lineage>
</organism>